<evidence type="ECO:0000256" key="1">
    <source>
        <dbReference type="SAM" id="SignalP"/>
    </source>
</evidence>
<feature type="signal peptide" evidence="1">
    <location>
        <begin position="1"/>
        <end position="17"/>
    </location>
</feature>
<keyword evidence="1" id="KW-0732">Signal</keyword>
<dbReference type="HOGENOM" id="CLU_052674_0_0_1"/>
<proteinExistence type="predicted"/>
<reference evidence="2 3" key="1">
    <citation type="submission" date="2014-02" db="EMBL/GenBank/DDBJ databases">
        <title>The genome sequence of the entomopathogenic fungus Metarhizium robertsii ARSEF 2575.</title>
        <authorList>
            <person name="Giuliano Garisto Donzelli B."/>
            <person name="Roe B.A."/>
            <person name="Macmil S.L."/>
            <person name="Krasnoff S.B."/>
            <person name="Gibson D.M."/>
        </authorList>
    </citation>
    <scope>NUCLEOTIDE SEQUENCE [LARGE SCALE GENOMIC DNA]</scope>
    <source>
        <strain evidence="2 3">ARSEF 2575</strain>
    </source>
</reference>
<dbReference type="CDD" id="cd12811">
    <property type="entry name" value="MALA"/>
    <property type="match status" value="1"/>
</dbReference>
<dbReference type="AlphaFoldDB" id="A0A014QUA5"/>
<organism evidence="2 3">
    <name type="scientific">Metarhizium robertsii</name>
    <dbReference type="NCBI Taxonomy" id="568076"/>
    <lineage>
        <taxon>Eukaryota</taxon>
        <taxon>Fungi</taxon>
        <taxon>Dikarya</taxon>
        <taxon>Ascomycota</taxon>
        <taxon>Pezizomycotina</taxon>
        <taxon>Sordariomycetes</taxon>
        <taxon>Hypocreomycetidae</taxon>
        <taxon>Hypocreales</taxon>
        <taxon>Clavicipitaceae</taxon>
        <taxon>Metarhizium</taxon>
    </lineage>
</organism>
<sequence>MRIFVSATLFTVAAARACPGRISCFSPPPGDVNISSFQLYPENACFDTKRCVAYLSVLFNASVAVYDPAKNDVTNIITFPGLTGNPALHATGVRVDPLDRLSVVINAGAAFDTLGKDISGDSFLVKYDLKTGQTVFKVNLTAVSHGLYGGFQDVEHNKEGDSFVLGTYGSSIIRVSTNGKHIVPWFVGTTPTSNVGFTGLATSGHNLIVVDQTDGQLYRFDTRRERGEPVRIPLGRGNETIGRDLDAVYMPPRYNGRIILVSDLDLGTVVLRSRDASWNSAERLGSIPSPYHDQGGISVATVQIGDRIYSSNLFLGETNTVPDENDKNRTDNPLQDISAEVDRLSLL</sequence>
<feature type="chain" id="PRO_5001474752" description="Tri14-like protein" evidence="1">
    <location>
        <begin position="18"/>
        <end position="347"/>
    </location>
</feature>
<name>A0A014QUA5_9HYPO</name>
<dbReference type="Proteomes" id="UP000030151">
    <property type="component" value="Unassembled WGS sequence"/>
</dbReference>
<evidence type="ECO:0000313" key="3">
    <source>
        <dbReference type="Proteomes" id="UP000030151"/>
    </source>
</evidence>
<evidence type="ECO:0000313" key="2">
    <source>
        <dbReference type="EMBL" id="EXU96655.1"/>
    </source>
</evidence>
<comment type="caution">
    <text evidence="2">The sequence shown here is derived from an EMBL/GenBank/DDBJ whole genome shotgun (WGS) entry which is preliminary data.</text>
</comment>
<dbReference type="eggNOG" id="ENOG502SEA5">
    <property type="taxonomic scope" value="Eukaryota"/>
</dbReference>
<accession>A0A014QUA5</accession>
<dbReference type="OrthoDB" id="4434395at2759"/>
<gene>
    <name evidence="2" type="ORF">X797_010194</name>
</gene>
<dbReference type="InterPro" id="IPR054550">
    <property type="entry name" value="Mala_s_1-like"/>
</dbReference>
<dbReference type="SUPFAM" id="SSF75011">
    <property type="entry name" value="3-carboxy-cis,cis-mucoante lactonizing enzyme"/>
    <property type="match status" value="1"/>
</dbReference>
<evidence type="ECO:0008006" key="4">
    <source>
        <dbReference type="Google" id="ProtNLM"/>
    </source>
</evidence>
<dbReference type="Pfam" id="PF22701">
    <property type="entry name" value="Mala_s_1-like"/>
    <property type="match status" value="1"/>
</dbReference>
<dbReference type="EMBL" id="JELW01000046">
    <property type="protein sequence ID" value="EXU96655.1"/>
    <property type="molecule type" value="Genomic_DNA"/>
</dbReference>
<protein>
    <recommendedName>
        <fullName evidence="4">Tri14-like protein</fullName>
    </recommendedName>
</protein>